<name>A0A9J6G031_HAELO</name>
<organism evidence="1 2">
    <name type="scientific">Haemaphysalis longicornis</name>
    <name type="common">Bush tick</name>
    <dbReference type="NCBI Taxonomy" id="44386"/>
    <lineage>
        <taxon>Eukaryota</taxon>
        <taxon>Metazoa</taxon>
        <taxon>Ecdysozoa</taxon>
        <taxon>Arthropoda</taxon>
        <taxon>Chelicerata</taxon>
        <taxon>Arachnida</taxon>
        <taxon>Acari</taxon>
        <taxon>Parasitiformes</taxon>
        <taxon>Ixodida</taxon>
        <taxon>Ixodoidea</taxon>
        <taxon>Ixodidae</taxon>
        <taxon>Haemaphysalinae</taxon>
        <taxon>Haemaphysalis</taxon>
    </lineage>
</organism>
<dbReference type="Proteomes" id="UP000821853">
    <property type="component" value="Chromosome 2"/>
</dbReference>
<accession>A0A9J6G031</accession>
<dbReference type="AlphaFoldDB" id="A0A9J6G031"/>
<proteinExistence type="predicted"/>
<reference evidence="1 2" key="1">
    <citation type="journal article" date="2020" name="Cell">
        <title>Large-Scale Comparative Analyses of Tick Genomes Elucidate Their Genetic Diversity and Vector Capacities.</title>
        <authorList>
            <consortium name="Tick Genome and Microbiome Consortium (TIGMIC)"/>
            <person name="Jia N."/>
            <person name="Wang J."/>
            <person name="Shi W."/>
            <person name="Du L."/>
            <person name="Sun Y."/>
            <person name="Zhan W."/>
            <person name="Jiang J.F."/>
            <person name="Wang Q."/>
            <person name="Zhang B."/>
            <person name="Ji P."/>
            <person name="Bell-Sakyi L."/>
            <person name="Cui X.M."/>
            <person name="Yuan T.T."/>
            <person name="Jiang B.G."/>
            <person name="Yang W.F."/>
            <person name="Lam T.T."/>
            <person name="Chang Q.C."/>
            <person name="Ding S.J."/>
            <person name="Wang X.J."/>
            <person name="Zhu J.G."/>
            <person name="Ruan X.D."/>
            <person name="Zhao L."/>
            <person name="Wei J.T."/>
            <person name="Ye R.Z."/>
            <person name="Que T.C."/>
            <person name="Du C.H."/>
            <person name="Zhou Y.H."/>
            <person name="Cheng J.X."/>
            <person name="Dai P.F."/>
            <person name="Guo W.B."/>
            <person name="Han X.H."/>
            <person name="Huang E.J."/>
            <person name="Li L.F."/>
            <person name="Wei W."/>
            <person name="Gao Y.C."/>
            <person name="Liu J.Z."/>
            <person name="Shao H.Z."/>
            <person name="Wang X."/>
            <person name="Wang C.C."/>
            <person name="Yang T.C."/>
            <person name="Huo Q.B."/>
            <person name="Li W."/>
            <person name="Chen H.Y."/>
            <person name="Chen S.E."/>
            <person name="Zhou L.G."/>
            <person name="Ni X.B."/>
            <person name="Tian J.H."/>
            <person name="Sheng Y."/>
            <person name="Liu T."/>
            <person name="Pan Y.S."/>
            <person name="Xia L.Y."/>
            <person name="Li J."/>
            <person name="Zhao F."/>
            <person name="Cao W.C."/>
        </authorList>
    </citation>
    <scope>NUCLEOTIDE SEQUENCE [LARGE SCALE GENOMIC DNA]</scope>
    <source>
        <strain evidence="1">HaeL-2018</strain>
    </source>
</reference>
<comment type="caution">
    <text evidence="1">The sequence shown here is derived from an EMBL/GenBank/DDBJ whole genome shotgun (WGS) entry which is preliminary data.</text>
</comment>
<keyword evidence="2" id="KW-1185">Reference proteome</keyword>
<protein>
    <submittedName>
        <fullName evidence="1">Uncharacterized protein</fullName>
    </submittedName>
</protein>
<dbReference type="VEuPathDB" id="VectorBase:HLOH_058313"/>
<sequence>MLLPPITCYEHLVAMRTAKKVDLERSVCEVTFLIALSSDNGHNFKSTRKAQAHWERSLTRHLKLTMLTVSRQERAGIVALFIHGVLLCGIAEQTGRPLSAIIGLARPSATGDGLKTLPRGHSQWATGSEEDLHIVAAAVDSPNITACEIKGTF</sequence>
<dbReference type="EMBL" id="JABSTR010000004">
    <property type="protein sequence ID" value="KAH9367700.1"/>
    <property type="molecule type" value="Genomic_DNA"/>
</dbReference>
<evidence type="ECO:0000313" key="1">
    <source>
        <dbReference type="EMBL" id="KAH9367700.1"/>
    </source>
</evidence>
<evidence type="ECO:0000313" key="2">
    <source>
        <dbReference type="Proteomes" id="UP000821853"/>
    </source>
</evidence>
<gene>
    <name evidence="1" type="ORF">HPB48_022080</name>
</gene>